<dbReference type="SUPFAM" id="SSF53448">
    <property type="entry name" value="Nucleotide-diphospho-sugar transferases"/>
    <property type="match status" value="1"/>
</dbReference>
<protein>
    <submittedName>
        <fullName evidence="2">Glycosyl transferase</fullName>
    </submittedName>
</protein>
<dbReference type="OrthoDB" id="9788101at2"/>
<feature type="domain" description="Glycosyltransferase 2-like" evidence="1">
    <location>
        <begin position="6"/>
        <end position="131"/>
    </location>
</feature>
<dbReference type="AlphaFoldDB" id="A0A2U2BAI0"/>
<organism evidence="2 3">
    <name type="scientific">Marinilabilia rubra</name>
    <dbReference type="NCBI Taxonomy" id="2162893"/>
    <lineage>
        <taxon>Bacteria</taxon>
        <taxon>Pseudomonadati</taxon>
        <taxon>Bacteroidota</taxon>
        <taxon>Bacteroidia</taxon>
        <taxon>Marinilabiliales</taxon>
        <taxon>Marinilabiliaceae</taxon>
        <taxon>Marinilabilia</taxon>
    </lineage>
</organism>
<name>A0A2U2BAI0_9BACT</name>
<sequence>MGKKISLITVTYQSAKTLSATIESVRRQTFSDFEYIVVDGGSTDETIDILKNNSDVVDKWISEPDKGIYDAMNKGIGLAEGELVGFIHADDIFAKSDILDTIDLRSRETDFHLLYGDLEYVKAENPEKVVRYWRSGSFRRQQLQRGWMPPHPTVYVNRKFFHKIGRFNVGYRISADYEWLLRALSNPVVKVEYLPEVMVRMRLGGASNGSLRNVIAKSGEDLKALRSNNVGGLRTLFLKNASKLSQFVRRN</sequence>
<evidence type="ECO:0000313" key="3">
    <source>
        <dbReference type="Proteomes" id="UP000244956"/>
    </source>
</evidence>
<comment type="caution">
    <text evidence="2">The sequence shown here is derived from an EMBL/GenBank/DDBJ whole genome shotgun (WGS) entry which is preliminary data.</text>
</comment>
<reference evidence="2 3" key="1">
    <citation type="submission" date="2018-05" db="EMBL/GenBank/DDBJ databases">
        <title>Marinilabilia rubrum sp. nov., isolated from saltern sediment.</title>
        <authorList>
            <person name="Zhang R."/>
        </authorList>
    </citation>
    <scope>NUCLEOTIDE SEQUENCE [LARGE SCALE GENOMIC DNA]</scope>
    <source>
        <strain evidence="2 3">WTE16</strain>
    </source>
</reference>
<gene>
    <name evidence="2" type="ORF">DDZ16_06655</name>
</gene>
<dbReference type="Gene3D" id="3.90.550.10">
    <property type="entry name" value="Spore Coat Polysaccharide Biosynthesis Protein SpsA, Chain A"/>
    <property type="match status" value="1"/>
</dbReference>
<evidence type="ECO:0000313" key="2">
    <source>
        <dbReference type="EMBL" id="PWE00037.1"/>
    </source>
</evidence>
<dbReference type="Pfam" id="PF00535">
    <property type="entry name" value="Glycos_transf_2"/>
    <property type="match status" value="1"/>
</dbReference>
<dbReference type="RefSeq" id="WP_109263660.1">
    <property type="nucleotide sequence ID" value="NZ_QEWP01000004.1"/>
</dbReference>
<dbReference type="InterPro" id="IPR029044">
    <property type="entry name" value="Nucleotide-diphossugar_trans"/>
</dbReference>
<accession>A0A2U2BAI0</accession>
<proteinExistence type="predicted"/>
<evidence type="ECO:0000259" key="1">
    <source>
        <dbReference type="Pfam" id="PF00535"/>
    </source>
</evidence>
<keyword evidence="3" id="KW-1185">Reference proteome</keyword>
<dbReference type="InterPro" id="IPR001173">
    <property type="entry name" value="Glyco_trans_2-like"/>
</dbReference>
<dbReference type="PANTHER" id="PTHR22916:SF3">
    <property type="entry name" value="UDP-GLCNAC:BETAGAL BETA-1,3-N-ACETYLGLUCOSAMINYLTRANSFERASE-LIKE PROTEIN 1"/>
    <property type="match status" value="1"/>
</dbReference>
<dbReference type="CDD" id="cd06433">
    <property type="entry name" value="GT_2_WfgS_like"/>
    <property type="match status" value="1"/>
</dbReference>
<dbReference type="Proteomes" id="UP000244956">
    <property type="component" value="Unassembled WGS sequence"/>
</dbReference>
<dbReference type="PANTHER" id="PTHR22916">
    <property type="entry name" value="GLYCOSYLTRANSFERASE"/>
    <property type="match status" value="1"/>
</dbReference>
<dbReference type="EMBL" id="QEWP01000004">
    <property type="protein sequence ID" value="PWE00037.1"/>
    <property type="molecule type" value="Genomic_DNA"/>
</dbReference>
<keyword evidence="2" id="KW-0808">Transferase</keyword>
<dbReference type="GO" id="GO:0016758">
    <property type="term" value="F:hexosyltransferase activity"/>
    <property type="evidence" value="ECO:0007669"/>
    <property type="project" value="UniProtKB-ARBA"/>
</dbReference>